<evidence type="ECO:0000313" key="2">
    <source>
        <dbReference type="EMBL" id="CEG44782.1"/>
    </source>
</evidence>
<dbReference type="GO" id="GO:0003964">
    <property type="term" value="F:RNA-directed DNA polymerase activity"/>
    <property type="evidence" value="ECO:0007669"/>
    <property type="project" value="UniProtKB-KW"/>
</dbReference>
<dbReference type="Proteomes" id="UP000054928">
    <property type="component" value="Unassembled WGS sequence"/>
</dbReference>
<protein>
    <submittedName>
        <fullName evidence="2">FOG: Transposon-encoded proteins with TYA, reverse transcriptase, integrase domains in various combinations</fullName>
    </submittedName>
</protein>
<dbReference type="RefSeq" id="XP_024581151.1">
    <property type="nucleotide sequence ID" value="XM_024730922.1"/>
</dbReference>
<keyword evidence="2" id="KW-0548">Nucleotidyltransferase</keyword>
<dbReference type="InterPro" id="IPR056924">
    <property type="entry name" value="SH3_Tf2-1"/>
</dbReference>
<keyword evidence="2" id="KW-0695">RNA-directed DNA polymerase</keyword>
<keyword evidence="2" id="KW-0808">Transferase</keyword>
<dbReference type="OrthoDB" id="1931063at2759"/>
<dbReference type="EMBL" id="CCYD01001336">
    <property type="protein sequence ID" value="CEG44782.1"/>
    <property type="molecule type" value="Genomic_DNA"/>
</dbReference>
<reference evidence="3" key="1">
    <citation type="submission" date="2014-09" db="EMBL/GenBank/DDBJ databases">
        <authorList>
            <person name="Sharma Rahul"/>
            <person name="Thines Marco"/>
        </authorList>
    </citation>
    <scope>NUCLEOTIDE SEQUENCE [LARGE SCALE GENOMIC DNA]</scope>
</reference>
<evidence type="ECO:0000313" key="3">
    <source>
        <dbReference type="Proteomes" id="UP000054928"/>
    </source>
</evidence>
<dbReference type="GeneID" id="36396174"/>
<evidence type="ECO:0000259" key="1">
    <source>
        <dbReference type="Pfam" id="PF24626"/>
    </source>
</evidence>
<feature type="domain" description="Tf2-1-like SH3-like" evidence="1">
    <location>
        <begin position="20"/>
        <end position="67"/>
    </location>
</feature>
<name>A0A0P1ATW5_PLAHL</name>
<organism evidence="2 3">
    <name type="scientific">Plasmopara halstedii</name>
    <name type="common">Downy mildew of sunflower</name>
    <dbReference type="NCBI Taxonomy" id="4781"/>
    <lineage>
        <taxon>Eukaryota</taxon>
        <taxon>Sar</taxon>
        <taxon>Stramenopiles</taxon>
        <taxon>Oomycota</taxon>
        <taxon>Peronosporomycetes</taxon>
        <taxon>Peronosporales</taxon>
        <taxon>Peronosporaceae</taxon>
        <taxon>Plasmopara</taxon>
    </lineage>
</organism>
<keyword evidence="3" id="KW-1185">Reference proteome</keyword>
<sequence length="149" mass="17060">MGTANSKTITIHDAVQDQDNSSKKLVARYIEPFKILEKLSNYVYRLKLPEFMRLMNEVFNVEQLKKCLDNPSVFEGRPQQRSTPFVVQENKLTLSRRLEHVGERAKHSPCVTLEVVVEGLGGKDSTTKAGECNQLTVRWLTSTSYPKRF</sequence>
<dbReference type="Pfam" id="PF24626">
    <property type="entry name" value="SH3_Tf2-1"/>
    <property type="match status" value="1"/>
</dbReference>
<accession>A0A0P1ATW5</accession>
<proteinExistence type="predicted"/>
<dbReference type="AlphaFoldDB" id="A0A0P1ATW5"/>